<dbReference type="GeneID" id="128201891"/>
<dbReference type="SUPFAM" id="SSF46689">
    <property type="entry name" value="Homeodomain-like"/>
    <property type="match status" value="1"/>
</dbReference>
<evidence type="ECO:0000313" key="2">
    <source>
        <dbReference type="Proteomes" id="UP001652740"/>
    </source>
</evidence>
<dbReference type="PANTHER" id="PTHR19303:SF27">
    <property type="entry name" value="HTH CENPB-TYPE DOMAIN-CONTAINING PROTEIN"/>
    <property type="match status" value="1"/>
</dbReference>
<evidence type="ECO:0000256" key="1">
    <source>
        <dbReference type="ARBA" id="ARBA00004123"/>
    </source>
</evidence>
<evidence type="ECO:0000313" key="3">
    <source>
        <dbReference type="RefSeq" id="XP_052756182.1"/>
    </source>
</evidence>
<name>A0ABM3MXV0_GALME</name>
<dbReference type="RefSeq" id="XP_052756182.1">
    <property type="nucleotide sequence ID" value="XM_052900222.1"/>
</dbReference>
<dbReference type="InterPro" id="IPR009057">
    <property type="entry name" value="Homeodomain-like_sf"/>
</dbReference>
<comment type="subcellular location">
    <subcellularLocation>
        <location evidence="1">Nucleus</location>
    </subcellularLocation>
</comment>
<dbReference type="Proteomes" id="UP001652740">
    <property type="component" value="Unplaced"/>
</dbReference>
<reference evidence="3" key="1">
    <citation type="submission" date="2025-08" db="UniProtKB">
        <authorList>
            <consortium name="RefSeq"/>
        </authorList>
    </citation>
    <scope>IDENTIFICATION</scope>
    <source>
        <tissue evidence="3">Whole larvae</tissue>
    </source>
</reference>
<protein>
    <submittedName>
        <fullName evidence="3">Tigger transposable element-derived protein 1-like</fullName>
    </submittedName>
</protein>
<proteinExistence type="predicted"/>
<gene>
    <name evidence="3" type="primary">LOC128201891</name>
</gene>
<dbReference type="Gene3D" id="1.10.10.60">
    <property type="entry name" value="Homeodomain-like"/>
    <property type="match status" value="2"/>
</dbReference>
<accession>A0ABM3MXV0</accession>
<keyword evidence="2" id="KW-1185">Reference proteome</keyword>
<dbReference type="PANTHER" id="PTHR19303">
    <property type="entry name" value="TRANSPOSON"/>
    <property type="match status" value="1"/>
</dbReference>
<sequence length="307" mass="35474">MGPKKMMMSIELKREIIEKHEQDVRVIDLAKMYGRRTSMICTVLKQKKLIRGIKPAKGVTIISKLRTSLHEKMEKLLMIPHTSTKEESKDSFKASRGWFDNFRKRTSIHSVVRHGEALSSDVKAAEVCIKTFSELIKAKGYIPQQVFNCDETGLFWKRMPNRTYITAKEKTMPSHKPMKDRLTLALSANASGDCKIKPLLYHSENSRAFKTYKILKEKMQVMWRLGITTRTLTSAWKTLWPETITERAFKELEPEVSVVEEIISLGKSMGLEVDERNVNELVHEQSQEMEEDIKEISTRDIKEILGI</sequence>
<dbReference type="InterPro" id="IPR050863">
    <property type="entry name" value="CenT-Element_Derived"/>
</dbReference>
<organism evidence="2 3">
    <name type="scientific">Galleria mellonella</name>
    <name type="common">Greater wax moth</name>
    <dbReference type="NCBI Taxonomy" id="7137"/>
    <lineage>
        <taxon>Eukaryota</taxon>
        <taxon>Metazoa</taxon>
        <taxon>Ecdysozoa</taxon>
        <taxon>Arthropoda</taxon>
        <taxon>Hexapoda</taxon>
        <taxon>Insecta</taxon>
        <taxon>Pterygota</taxon>
        <taxon>Neoptera</taxon>
        <taxon>Endopterygota</taxon>
        <taxon>Lepidoptera</taxon>
        <taxon>Glossata</taxon>
        <taxon>Ditrysia</taxon>
        <taxon>Pyraloidea</taxon>
        <taxon>Pyralidae</taxon>
        <taxon>Galleriinae</taxon>
        <taxon>Galleria</taxon>
    </lineage>
</organism>